<evidence type="ECO:0000313" key="3">
    <source>
        <dbReference type="EMBL" id="KKN70291.1"/>
    </source>
</evidence>
<keyword evidence="1" id="KW-1133">Transmembrane helix</keyword>
<evidence type="ECO:0000259" key="2">
    <source>
        <dbReference type="PROSITE" id="PS50887"/>
    </source>
</evidence>
<feature type="transmembrane region" description="Helical" evidence="1">
    <location>
        <begin position="163"/>
        <end position="180"/>
    </location>
</feature>
<reference evidence="3" key="1">
    <citation type="journal article" date="2015" name="Nature">
        <title>Complex archaea that bridge the gap between prokaryotes and eukaryotes.</title>
        <authorList>
            <person name="Spang A."/>
            <person name="Saw J.H."/>
            <person name="Jorgensen S.L."/>
            <person name="Zaremba-Niedzwiedzka K."/>
            <person name="Martijn J."/>
            <person name="Lind A.E."/>
            <person name="van Eijk R."/>
            <person name="Schleper C."/>
            <person name="Guy L."/>
            <person name="Ettema T.J."/>
        </authorList>
    </citation>
    <scope>NUCLEOTIDE SEQUENCE</scope>
</reference>
<dbReference type="PANTHER" id="PTHR45138">
    <property type="entry name" value="REGULATORY COMPONENTS OF SENSORY TRANSDUCTION SYSTEM"/>
    <property type="match status" value="1"/>
</dbReference>
<dbReference type="InterPro" id="IPR029787">
    <property type="entry name" value="Nucleotide_cyclase"/>
</dbReference>
<dbReference type="InterPro" id="IPR043128">
    <property type="entry name" value="Rev_trsase/Diguanyl_cyclase"/>
</dbReference>
<dbReference type="NCBIfam" id="TIGR00254">
    <property type="entry name" value="GGDEF"/>
    <property type="match status" value="1"/>
</dbReference>
<dbReference type="FunFam" id="3.30.70.270:FF:000001">
    <property type="entry name" value="Diguanylate cyclase domain protein"/>
    <property type="match status" value="1"/>
</dbReference>
<dbReference type="InterPro" id="IPR000160">
    <property type="entry name" value="GGDEF_dom"/>
</dbReference>
<keyword evidence="1" id="KW-0472">Membrane</keyword>
<feature type="transmembrane region" description="Helical" evidence="1">
    <location>
        <begin position="57"/>
        <end position="77"/>
    </location>
</feature>
<keyword evidence="1" id="KW-0812">Transmembrane</keyword>
<organism evidence="3">
    <name type="scientific">marine sediment metagenome</name>
    <dbReference type="NCBI Taxonomy" id="412755"/>
    <lineage>
        <taxon>unclassified sequences</taxon>
        <taxon>metagenomes</taxon>
        <taxon>ecological metagenomes</taxon>
    </lineage>
</organism>
<name>A0A0F9V9S1_9ZZZZ</name>
<evidence type="ECO:0000256" key="1">
    <source>
        <dbReference type="SAM" id="Phobius"/>
    </source>
</evidence>
<sequence length="360" mass="40329">MTKKNVNKPNWLSLINIDSVYSSDMQRKAFSLFTMIGISIVVIAVLVFLNYKVYSPILTASLIIVNITNISCSIYFIKTGNLQVVALISMSIVCMMFVALVYTGGKDNTALYWLMFYPVVTFASLGVRLGAWLGFTLLFSCIVILYGPDFGQVSYGDVEKTRFIASFFMVFLFSFIGEYFRHKSHMAIADITLEQKQHAYTDPLTGMANRRFITSHFLKLAQTRPDQYLPFSILLIDLDNFKSLNDTHGHDFGDTVLIEFTKLLESQFLATALKARYGGEEFVVILPQVTVPTATVIANKFRDAVAGHVIFTDDKQRISITCSIGISQVNKVTDYDDSLKQADEALYSAKAAGRNRVVSN</sequence>
<dbReference type="Pfam" id="PF00990">
    <property type="entry name" value="GGDEF"/>
    <property type="match status" value="1"/>
</dbReference>
<proteinExistence type="predicted"/>
<feature type="domain" description="GGDEF" evidence="2">
    <location>
        <begin position="229"/>
        <end position="360"/>
    </location>
</feature>
<dbReference type="GO" id="GO:0052621">
    <property type="term" value="F:diguanylate cyclase activity"/>
    <property type="evidence" value="ECO:0007669"/>
    <property type="project" value="TreeGrafter"/>
</dbReference>
<dbReference type="PROSITE" id="PS50887">
    <property type="entry name" value="GGDEF"/>
    <property type="match status" value="1"/>
</dbReference>
<protein>
    <recommendedName>
        <fullName evidence="2">GGDEF domain-containing protein</fullName>
    </recommendedName>
</protein>
<dbReference type="SMART" id="SM00267">
    <property type="entry name" value="GGDEF"/>
    <property type="match status" value="1"/>
</dbReference>
<dbReference type="CDD" id="cd01949">
    <property type="entry name" value="GGDEF"/>
    <property type="match status" value="1"/>
</dbReference>
<dbReference type="Gene3D" id="3.30.70.270">
    <property type="match status" value="1"/>
</dbReference>
<dbReference type="InterPro" id="IPR050469">
    <property type="entry name" value="Diguanylate_Cyclase"/>
</dbReference>
<comment type="caution">
    <text evidence="3">The sequence shown here is derived from an EMBL/GenBank/DDBJ whole genome shotgun (WGS) entry which is preliminary data.</text>
</comment>
<dbReference type="SUPFAM" id="SSF55073">
    <property type="entry name" value="Nucleotide cyclase"/>
    <property type="match status" value="1"/>
</dbReference>
<dbReference type="EMBL" id="LAZR01000406">
    <property type="protein sequence ID" value="KKN70291.1"/>
    <property type="molecule type" value="Genomic_DNA"/>
</dbReference>
<accession>A0A0F9V9S1</accession>
<dbReference type="AlphaFoldDB" id="A0A0F9V9S1"/>
<feature type="transmembrane region" description="Helical" evidence="1">
    <location>
        <begin position="84"/>
        <end position="104"/>
    </location>
</feature>
<gene>
    <name evidence="3" type="ORF">LCGC14_0432230</name>
</gene>
<dbReference type="PANTHER" id="PTHR45138:SF9">
    <property type="entry name" value="DIGUANYLATE CYCLASE DGCM-RELATED"/>
    <property type="match status" value="1"/>
</dbReference>
<feature type="transmembrane region" description="Helical" evidence="1">
    <location>
        <begin position="29"/>
        <end position="51"/>
    </location>
</feature>
<feature type="transmembrane region" description="Helical" evidence="1">
    <location>
        <begin position="110"/>
        <end position="127"/>
    </location>
</feature>
<feature type="transmembrane region" description="Helical" evidence="1">
    <location>
        <begin position="132"/>
        <end position="151"/>
    </location>
</feature>